<feature type="compositionally biased region" description="Polar residues" evidence="6">
    <location>
        <begin position="1"/>
        <end position="12"/>
    </location>
</feature>
<reference evidence="8" key="1">
    <citation type="journal article" date="2013" name="Genetics">
        <title>The draft genome and transcriptome of Panagrellus redivivus are shaped by the harsh demands of a free-living lifestyle.</title>
        <authorList>
            <person name="Srinivasan J."/>
            <person name="Dillman A.R."/>
            <person name="Macchietto M.G."/>
            <person name="Heikkinen L."/>
            <person name="Lakso M."/>
            <person name="Fracchia K.M."/>
            <person name="Antoshechkin I."/>
            <person name="Mortazavi A."/>
            <person name="Wong G."/>
            <person name="Sternberg P.W."/>
        </authorList>
    </citation>
    <scope>NUCLEOTIDE SEQUENCE [LARGE SCALE GENOMIC DNA]</scope>
    <source>
        <strain evidence="8">MT8872</strain>
    </source>
</reference>
<keyword evidence="4" id="KW-0675">Receptor</keyword>
<evidence type="ECO:0000256" key="1">
    <source>
        <dbReference type="ARBA" id="ARBA00023015"/>
    </source>
</evidence>
<proteinExistence type="predicted"/>
<evidence type="ECO:0000313" key="8">
    <source>
        <dbReference type="Proteomes" id="UP000492821"/>
    </source>
</evidence>
<dbReference type="PRINTS" id="PR00398">
    <property type="entry name" value="STRDHORMONER"/>
</dbReference>
<feature type="region of interest" description="Disordered" evidence="6">
    <location>
        <begin position="1"/>
        <end position="32"/>
    </location>
</feature>
<dbReference type="WBParaSite" id="Pan_g9172.t1">
    <property type="protein sequence ID" value="Pan_g9172.t1"/>
    <property type="gene ID" value="Pan_g9172"/>
</dbReference>
<dbReference type="GO" id="GO:0003677">
    <property type="term" value="F:DNA binding"/>
    <property type="evidence" value="ECO:0007669"/>
    <property type="project" value="UniProtKB-KW"/>
</dbReference>
<protein>
    <submittedName>
        <fullName evidence="9">NR LBD domain-containing protein</fullName>
    </submittedName>
</protein>
<evidence type="ECO:0000256" key="5">
    <source>
        <dbReference type="ARBA" id="ARBA00023242"/>
    </source>
</evidence>
<dbReference type="AlphaFoldDB" id="A0A7E4WBD0"/>
<feature type="region of interest" description="Disordered" evidence="6">
    <location>
        <begin position="454"/>
        <end position="486"/>
    </location>
</feature>
<name>A0A7E4WBD0_PANRE</name>
<evidence type="ECO:0000259" key="7">
    <source>
        <dbReference type="PROSITE" id="PS51843"/>
    </source>
</evidence>
<reference evidence="9" key="2">
    <citation type="submission" date="2020-10" db="UniProtKB">
        <authorList>
            <consortium name="WormBaseParasite"/>
        </authorList>
    </citation>
    <scope>IDENTIFICATION</scope>
</reference>
<dbReference type="SMART" id="SM00430">
    <property type="entry name" value="HOLI"/>
    <property type="match status" value="1"/>
</dbReference>
<evidence type="ECO:0000256" key="2">
    <source>
        <dbReference type="ARBA" id="ARBA00023125"/>
    </source>
</evidence>
<dbReference type="Gene3D" id="1.10.565.10">
    <property type="entry name" value="Retinoid X Receptor"/>
    <property type="match status" value="1"/>
</dbReference>
<dbReference type="Pfam" id="PF00104">
    <property type="entry name" value="Hormone_recep"/>
    <property type="match status" value="1"/>
</dbReference>
<keyword evidence="1" id="KW-0805">Transcription regulation</keyword>
<organism evidence="8 9">
    <name type="scientific">Panagrellus redivivus</name>
    <name type="common">Microworm</name>
    <dbReference type="NCBI Taxonomy" id="6233"/>
    <lineage>
        <taxon>Eukaryota</taxon>
        <taxon>Metazoa</taxon>
        <taxon>Ecdysozoa</taxon>
        <taxon>Nematoda</taxon>
        <taxon>Chromadorea</taxon>
        <taxon>Rhabditida</taxon>
        <taxon>Tylenchina</taxon>
        <taxon>Panagrolaimomorpha</taxon>
        <taxon>Panagrolaimoidea</taxon>
        <taxon>Panagrolaimidae</taxon>
        <taxon>Panagrellus</taxon>
    </lineage>
</organism>
<evidence type="ECO:0000256" key="6">
    <source>
        <dbReference type="SAM" id="MobiDB-lite"/>
    </source>
</evidence>
<dbReference type="PROSITE" id="PS51843">
    <property type="entry name" value="NR_LBD"/>
    <property type="match status" value="1"/>
</dbReference>
<dbReference type="InterPro" id="IPR050200">
    <property type="entry name" value="Nuclear_hormone_rcpt_NR3"/>
</dbReference>
<dbReference type="SUPFAM" id="SSF48508">
    <property type="entry name" value="Nuclear receptor ligand-binding domain"/>
    <property type="match status" value="1"/>
</dbReference>
<dbReference type="InterPro" id="IPR000536">
    <property type="entry name" value="Nucl_hrmn_rcpt_lig-bd"/>
</dbReference>
<feature type="domain" description="NR LBD" evidence="7">
    <location>
        <begin position="175"/>
        <end position="436"/>
    </location>
</feature>
<dbReference type="InterPro" id="IPR001723">
    <property type="entry name" value="Nuclear_hrmn_rcpt"/>
</dbReference>
<dbReference type="Proteomes" id="UP000492821">
    <property type="component" value="Unassembled WGS sequence"/>
</dbReference>
<keyword evidence="2" id="KW-0238">DNA-binding</keyword>
<keyword evidence="8" id="KW-1185">Reference proteome</keyword>
<keyword evidence="3" id="KW-0804">Transcription</keyword>
<dbReference type="PANTHER" id="PTHR48092">
    <property type="entry name" value="KNIRPS-RELATED PROTEIN-RELATED"/>
    <property type="match status" value="1"/>
</dbReference>
<dbReference type="InterPro" id="IPR035500">
    <property type="entry name" value="NHR-like_dom_sf"/>
</dbReference>
<evidence type="ECO:0000313" key="9">
    <source>
        <dbReference type="WBParaSite" id="Pan_g9172.t1"/>
    </source>
</evidence>
<evidence type="ECO:0000256" key="4">
    <source>
        <dbReference type="ARBA" id="ARBA00023170"/>
    </source>
</evidence>
<keyword evidence="5" id="KW-0539">Nucleus</keyword>
<sequence>MLEAGVTTSTEDSPPAAKVIRQRNPDGEAPFSVSSRAKDIYANYQDRHQRIRARMIRLNLHAAALASARAATSTAPCTSSTAVPDCPSFPSAVASTRRLNCIRYANSAPEISNDSTDASTGPGFCSCAAHPSMDTSFEHVDDADLTEVDSAMNDDLINDDSNEAEEEEMPVRRGPTKNLIQELIEVDRLETLVNLKGLQVRGGGFNATETAAASGRLSRIGDEIVEKLVDWTKLLPFYNDLPVEVHTQMLTQKWSELVLLSACFYATSTIHSSNIEKPSFTNSSANVFLFQRRLSAVMNKYIPIDNVVKEAGLLIQKFTALLETFSKLNMTIEAYVCLKSIALVHGTTPEIGSPEFSSASIMSIYSRKVQIIEDQFVKALQIHLSQCEAGPRLSEILNFLPVLTSTAQTLLASKMFYVPFLICREPDQYSPPLGALAEVVAALSERGIAIPPPAMNARAVSPTHESEDNCTSSSISDGGHPDTEFS</sequence>
<accession>A0A7E4WBD0</accession>
<evidence type="ECO:0000256" key="3">
    <source>
        <dbReference type="ARBA" id="ARBA00023163"/>
    </source>
</evidence>